<evidence type="ECO:0008006" key="3">
    <source>
        <dbReference type="Google" id="ProtNLM"/>
    </source>
</evidence>
<accession>E1WT42</accession>
<dbReference type="AlphaFoldDB" id="E1WT42"/>
<dbReference type="RefSeq" id="WP_014299181.1">
    <property type="nucleotide sequence ID" value="NC_016776.1"/>
</dbReference>
<dbReference type="Proteomes" id="UP000008560">
    <property type="component" value="Chromosome"/>
</dbReference>
<dbReference type="HOGENOM" id="CLU_066215_0_0_10"/>
<dbReference type="EMBL" id="FQ312004">
    <property type="protein sequence ID" value="CBW23542.1"/>
    <property type="molecule type" value="Genomic_DNA"/>
</dbReference>
<dbReference type="PATRIC" id="fig|862962.3.peg.3152"/>
<dbReference type="InterPro" id="IPR043504">
    <property type="entry name" value="Peptidase_S1_PA_chymotrypsin"/>
</dbReference>
<dbReference type="PANTHER" id="PTHR43019">
    <property type="entry name" value="SERINE ENDOPROTEASE DEGS"/>
    <property type="match status" value="1"/>
</dbReference>
<evidence type="ECO:0000313" key="2">
    <source>
        <dbReference type="Proteomes" id="UP000008560"/>
    </source>
</evidence>
<name>E1WT42_BACF6</name>
<dbReference type="SUPFAM" id="SSF50494">
    <property type="entry name" value="Trypsin-like serine proteases"/>
    <property type="match status" value="1"/>
</dbReference>
<organism evidence="1 2">
    <name type="scientific">Bacteroides fragilis (strain 638R)</name>
    <dbReference type="NCBI Taxonomy" id="862962"/>
    <lineage>
        <taxon>Bacteria</taxon>
        <taxon>Pseudomonadati</taxon>
        <taxon>Bacteroidota</taxon>
        <taxon>Bacteroidia</taxon>
        <taxon>Bacteroidales</taxon>
        <taxon>Bacteroidaceae</taxon>
        <taxon>Bacteroides</taxon>
    </lineage>
</organism>
<dbReference type="Gene3D" id="2.40.10.10">
    <property type="entry name" value="Trypsin-like serine proteases"/>
    <property type="match status" value="2"/>
</dbReference>
<reference evidence="1 2" key="1">
    <citation type="journal article" date="2010" name="Microbiology">
        <title>Twenty-eight divergent polysaccharide loci specifying within- and amongst-strain capsule diversity in three strains of Bacteroides fragilis.</title>
        <authorList>
            <person name="Patrick S."/>
            <person name="Blakely G.W."/>
            <person name="Houston S."/>
            <person name="Moore J."/>
            <person name="Abratt V.R."/>
            <person name="Bertalan M."/>
            <person name="Cerdeno-Tarraga A.M."/>
            <person name="Quail M.A."/>
            <person name="Corton N."/>
            <person name="Corton C."/>
            <person name="Bignell A."/>
            <person name="Barron A."/>
            <person name="Clark L."/>
            <person name="Bentley S.D."/>
            <person name="Parkhill J."/>
        </authorList>
    </citation>
    <scope>NUCLEOTIDE SEQUENCE [LARGE SCALE GENOMIC DNA]</scope>
    <source>
        <strain evidence="1 2">638R</strain>
    </source>
</reference>
<evidence type="ECO:0000313" key="1">
    <source>
        <dbReference type="EMBL" id="CBW23542.1"/>
    </source>
</evidence>
<dbReference type="Pfam" id="PF13365">
    <property type="entry name" value="Trypsin_2"/>
    <property type="match status" value="1"/>
</dbReference>
<gene>
    <name evidence="1" type="ordered locus">BF638R_3066</name>
</gene>
<dbReference type="KEGG" id="bfg:BF638R_3066"/>
<dbReference type="InterPro" id="IPR009003">
    <property type="entry name" value="Peptidase_S1_PA"/>
</dbReference>
<protein>
    <recommendedName>
        <fullName evidence="3">Serine protease</fullName>
    </recommendedName>
</protein>
<dbReference type="PROSITE" id="PS51257">
    <property type="entry name" value="PROKAR_LIPOPROTEIN"/>
    <property type="match status" value="1"/>
</dbReference>
<sequence>MKHLLYGLIILSMVACTSKKNSYTQEQLYEQTSSGVVLIQNTYYYKITLSNNGFYSTNYVFSKLQDGELKNISHTISNNFNEVNDTIKSTTFGTGFIISPRGTIVTNSHVINPTANKALIYQAFITYLKEEIDKCNQRIAIEQHDLDIFEKEIRDNKRLNSQGYAMMIEGIQMCKKTIKAYTEYRDNRLREMGLSNFEVELCSEIKIAYNGSHITSSNDLIDCFVVKDVPNYDLGIIQIADGNNFWNVCKLEEAPKWSYEQMEVGWSNIHNAGTISWFTIPQDKYIFNLYNNETHNDEEIKLYMIGYNQGPTLALTNDGIKAQITQGYISQNTDSIKIMYSIPALQGSSGSPVVNQYGELVAINFAGINGTQGFNYGIRVERLREIVNDQSVKDRMTVYQSKNKPINNDSINSIESINN</sequence>
<proteinExistence type="predicted"/>
<dbReference type="PANTHER" id="PTHR43019:SF23">
    <property type="entry name" value="PROTEASE DO-LIKE 5, CHLOROPLASTIC"/>
    <property type="match status" value="1"/>
</dbReference>